<comment type="caution">
    <text evidence="1">The sequence shown here is derived from an EMBL/GenBank/DDBJ whole genome shotgun (WGS) entry which is preliminary data.</text>
</comment>
<protein>
    <submittedName>
        <fullName evidence="1">YHS domain protein</fullName>
    </submittedName>
</protein>
<proteinExistence type="predicted"/>
<organism evidence="1 2">
    <name type="scientific">Albidovulum sediminicola</name>
    <dbReference type="NCBI Taxonomy" id="2984331"/>
    <lineage>
        <taxon>Bacteria</taxon>
        <taxon>Pseudomonadati</taxon>
        <taxon>Pseudomonadota</taxon>
        <taxon>Alphaproteobacteria</taxon>
        <taxon>Rhodobacterales</taxon>
        <taxon>Paracoccaceae</taxon>
        <taxon>Albidovulum</taxon>
    </lineage>
</organism>
<reference evidence="1 2" key="1">
    <citation type="submission" date="2022-10" db="EMBL/GenBank/DDBJ databases">
        <title>Defluviimonas sp. nov., isolated from ocean surface water.</title>
        <authorList>
            <person name="He W."/>
            <person name="Wang L."/>
            <person name="Zhang D.-F."/>
        </authorList>
    </citation>
    <scope>NUCLEOTIDE SEQUENCE [LARGE SCALE GENOMIC DNA]</scope>
    <source>
        <strain evidence="1 2">WL0075</strain>
    </source>
</reference>
<dbReference type="EMBL" id="JAOWLA010000006">
    <property type="protein sequence ID" value="MCV2864782.1"/>
    <property type="molecule type" value="Genomic_DNA"/>
</dbReference>
<evidence type="ECO:0000313" key="1">
    <source>
        <dbReference type="EMBL" id="MCV2864782.1"/>
    </source>
</evidence>
<name>A0ABT2Z0X0_9RHOB</name>
<accession>A0ABT2Z0X0</accession>
<dbReference type="RefSeq" id="WP_263721295.1">
    <property type="nucleotide sequence ID" value="NZ_JAOWLA010000006.1"/>
</dbReference>
<keyword evidence="2" id="KW-1185">Reference proteome</keyword>
<evidence type="ECO:0000313" key="2">
    <source>
        <dbReference type="Proteomes" id="UP001652503"/>
    </source>
</evidence>
<gene>
    <name evidence="1" type="ORF">OE647_08550</name>
</gene>
<dbReference type="NCBIfam" id="NF041384">
    <property type="entry name" value="YHS_seleno_dom"/>
    <property type="match status" value="1"/>
</dbReference>
<sequence>MRASRRAILAAMIMIPVVGSILRPALAEEPAVYAPAGVALGGYDVVAYFTKGQPMMGSEAFEIMWHGAMWRFVSAESLMEFEMNPAAFAPQYGGYCAYSVSQGAVASSMPKAFLLRDGKLYLGHNMEALELLSQDLAANIARADAHWPAVIGR</sequence>
<dbReference type="Proteomes" id="UP001652503">
    <property type="component" value="Unassembled WGS sequence"/>
</dbReference>